<protein>
    <submittedName>
        <fullName evidence="2">Uncharacterized protein</fullName>
    </submittedName>
</protein>
<organism evidence="2 3">
    <name type="scientific">Scytonema hofmannii PCC 7110</name>
    <dbReference type="NCBI Taxonomy" id="128403"/>
    <lineage>
        <taxon>Bacteria</taxon>
        <taxon>Bacillati</taxon>
        <taxon>Cyanobacteriota</taxon>
        <taxon>Cyanophyceae</taxon>
        <taxon>Nostocales</taxon>
        <taxon>Scytonemataceae</taxon>
        <taxon>Scytonema</taxon>
    </lineage>
</organism>
<feature type="transmembrane region" description="Helical" evidence="1">
    <location>
        <begin position="42"/>
        <end position="65"/>
    </location>
</feature>
<gene>
    <name evidence="2" type="ORF">WA1_09935</name>
</gene>
<keyword evidence="3" id="KW-1185">Reference proteome</keyword>
<accession>A0A139WRI3</accession>
<keyword evidence="1" id="KW-0812">Transmembrane</keyword>
<comment type="caution">
    <text evidence="2">The sequence shown here is derived from an EMBL/GenBank/DDBJ whole genome shotgun (WGS) entry which is preliminary data.</text>
</comment>
<proteinExistence type="predicted"/>
<keyword evidence="1" id="KW-1133">Transmembrane helix</keyword>
<reference evidence="2 3" key="1">
    <citation type="journal article" date="2013" name="Genome Biol. Evol.">
        <title>Genomes of Stigonematalean cyanobacteria (subsection V) and the evolution of oxygenic photosynthesis from prokaryotes to plastids.</title>
        <authorList>
            <person name="Dagan T."/>
            <person name="Roettger M."/>
            <person name="Stucken K."/>
            <person name="Landan G."/>
            <person name="Koch R."/>
            <person name="Major P."/>
            <person name="Gould S.B."/>
            <person name="Goremykin V.V."/>
            <person name="Rippka R."/>
            <person name="Tandeau de Marsac N."/>
            <person name="Gugger M."/>
            <person name="Lockhart P.J."/>
            <person name="Allen J.F."/>
            <person name="Brune I."/>
            <person name="Maus I."/>
            <person name="Puhler A."/>
            <person name="Martin W.F."/>
        </authorList>
    </citation>
    <scope>NUCLEOTIDE SEQUENCE [LARGE SCALE GENOMIC DNA]</scope>
    <source>
        <strain evidence="2 3">PCC 7110</strain>
    </source>
</reference>
<evidence type="ECO:0000313" key="3">
    <source>
        <dbReference type="Proteomes" id="UP000076925"/>
    </source>
</evidence>
<dbReference type="EMBL" id="ANNX02000053">
    <property type="protein sequence ID" value="KYC35046.1"/>
    <property type="molecule type" value="Genomic_DNA"/>
</dbReference>
<dbReference type="AlphaFoldDB" id="A0A139WRI3"/>
<evidence type="ECO:0000256" key="1">
    <source>
        <dbReference type="SAM" id="Phobius"/>
    </source>
</evidence>
<evidence type="ECO:0000313" key="2">
    <source>
        <dbReference type="EMBL" id="KYC35046.1"/>
    </source>
</evidence>
<dbReference type="Proteomes" id="UP000076925">
    <property type="component" value="Unassembled WGS sequence"/>
</dbReference>
<keyword evidence="1" id="KW-0472">Membrane</keyword>
<name>A0A139WRI3_9CYAN</name>
<dbReference type="OrthoDB" id="516143at2"/>
<dbReference type="RefSeq" id="WP_017743847.1">
    <property type="nucleotide sequence ID" value="NZ_KQ976354.1"/>
</dbReference>
<sequence length="71" mass="8320">MILVAQNHFQNRINVTKIYNQSEVAVAPEPIEFSGTNDMSEIYQTTGFLFLVFLLINYMCAKFFYKKQCEQ</sequence>